<dbReference type="GO" id="GO:0016192">
    <property type="term" value="P:vesicle-mediated transport"/>
    <property type="evidence" value="ECO:0007669"/>
    <property type="project" value="InterPro"/>
</dbReference>
<feature type="domain" description="VPS9" evidence="2">
    <location>
        <begin position="251"/>
        <end position="391"/>
    </location>
</feature>
<dbReference type="OrthoDB" id="10264848at2759"/>
<evidence type="ECO:0000313" key="3">
    <source>
        <dbReference type="EMBL" id="QLG70617.1"/>
    </source>
</evidence>
<evidence type="ECO:0000313" key="4">
    <source>
        <dbReference type="Proteomes" id="UP000509704"/>
    </source>
</evidence>
<dbReference type="PANTHER" id="PTHR23101:SF124">
    <property type="entry name" value="PROTEIN MUK1"/>
    <property type="match status" value="1"/>
</dbReference>
<dbReference type="Gene3D" id="1.20.1050.80">
    <property type="entry name" value="VPS9 domain"/>
    <property type="match status" value="1"/>
</dbReference>
<feature type="region of interest" description="Disordered" evidence="1">
    <location>
        <begin position="149"/>
        <end position="176"/>
    </location>
</feature>
<feature type="compositionally biased region" description="Low complexity" evidence="1">
    <location>
        <begin position="149"/>
        <end position="172"/>
    </location>
</feature>
<proteinExistence type="predicted"/>
<evidence type="ECO:0000259" key="2">
    <source>
        <dbReference type="PROSITE" id="PS51205"/>
    </source>
</evidence>
<dbReference type="AlphaFoldDB" id="A0A7H9AWU7"/>
<accession>A0A7H9AWU7</accession>
<name>A0A7H9AWU7_ZYGMR</name>
<dbReference type="Pfam" id="PF02204">
    <property type="entry name" value="VPS9"/>
    <property type="match status" value="1"/>
</dbReference>
<dbReference type="PROSITE" id="PS51205">
    <property type="entry name" value="VPS9"/>
    <property type="match status" value="1"/>
</dbReference>
<organism evidence="3 4">
    <name type="scientific">Zygotorulaspora mrakii</name>
    <name type="common">Zygosaccharomyces mrakii</name>
    <dbReference type="NCBI Taxonomy" id="42260"/>
    <lineage>
        <taxon>Eukaryota</taxon>
        <taxon>Fungi</taxon>
        <taxon>Dikarya</taxon>
        <taxon>Ascomycota</taxon>
        <taxon>Saccharomycotina</taxon>
        <taxon>Saccharomycetes</taxon>
        <taxon>Saccharomycetales</taxon>
        <taxon>Saccharomycetaceae</taxon>
        <taxon>Zygotorulaspora</taxon>
    </lineage>
</organism>
<dbReference type="GeneID" id="59234253"/>
<feature type="compositionally biased region" description="Polar residues" evidence="1">
    <location>
        <begin position="417"/>
        <end position="429"/>
    </location>
</feature>
<dbReference type="InterPro" id="IPR003123">
    <property type="entry name" value="VPS9"/>
</dbReference>
<protein>
    <recommendedName>
        <fullName evidence="2">VPS9 domain-containing protein</fullName>
    </recommendedName>
</protein>
<sequence>MSVNQEGRMLFTPPINNTKFDINQSIRESYQSNVGSLLEDLPDSGSTASGSNVELTREEIEQEIGSIHELPLELSKQIDAFIYDLKQPKYMKPLTINQLASLFQSFYSKFDKASFNFLMLGNSNVNGNQTTYLSAREHLSSGLSGIFARSRSSSGSSIKRNRRSSSLFSSDSNTVTPMLSPEEISKQLRLNELTNLKIERYMEFCETEVFNRLLAVGTSVPPPTREERSKGPNQRNGFKITDLFKNSPEYGEYDKLLYEKIKTLSRLSSQGKIDLSKFLGIPETVKIESLDEIEAVLQDFINHTVSPTEKVALLLKIHEYMMYSHEMSNDEFLSLLIYYVIKVCPQKIFLNTEFIRLFRYKKKLIQKELYALTNLEAALVFLEGLTMNDFSSELQDQLSLHEQTLLASSISNKINLPNGTVTDNSTSQPEAPHPEVIRSNSYDGIKNVFDSSLKNIFDKIRSYTPPAPQQISRSTSQLFSDGDKKPSTKTHTGATGSTITSGCTNTVSETVVPDSWKVYQPKKFDDLTISELREIFEIYQKLIK</sequence>
<keyword evidence="4" id="KW-1185">Reference proteome</keyword>
<dbReference type="PANTHER" id="PTHR23101">
    <property type="entry name" value="RAB GDP/GTP EXCHANGE FACTOR"/>
    <property type="match status" value="1"/>
</dbReference>
<dbReference type="InterPro" id="IPR045046">
    <property type="entry name" value="Vps9-like"/>
</dbReference>
<dbReference type="Proteomes" id="UP000509704">
    <property type="component" value="Chromosome 1"/>
</dbReference>
<evidence type="ECO:0000256" key="1">
    <source>
        <dbReference type="SAM" id="MobiDB-lite"/>
    </source>
</evidence>
<dbReference type="KEGG" id="zmk:HG535_0A05580"/>
<dbReference type="GO" id="GO:0030139">
    <property type="term" value="C:endocytic vesicle"/>
    <property type="evidence" value="ECO:0007669"/>
    <property type="project" value="TreeGrafter"/>
</dbReference>
<dbReference type="SMART" id="SM00167">
    <property type="entry name" value="VPS9"/>
    <property type="match status" value="1"/>
</dbReference>
<dbReference type="GO" id="GO:0005085">
    <property type="term" value="F:guanyl-nucleotide exchange factor activity"/>
    <property type="evidence" value="ECO:0007669"/>
    <property type="project" value="InterPro"/>
</dbReference>
<dbReference type="InterPro" id="IPR037191">
    <property type="entry name" value="VPS9_dom_sf"/>
</dbReference>
<gene>
    <name evidence="3" type="ORF">HG535_0A05580</name>
</gene>
<feature type="region of interest" description="Disordered" evidence="1">
    <location>
        <begin position="465"/>
        <end position="497"/>
    </location>
</feature>
<dbReference type="RefSeq" id="XP_037142345.1">
    <property type="nucleotide sequence ID" value="XM_037286450.1"/>
</dbReference>
<feature type="region of interest" description="Disordered" evidence="1">
    <location>
        <begin position="417"/>
        <end position="438"/>
    </location>
</feature>
<dbReference type="GO" id="GO:0031267">
    <property type="term" value="F:small GTPase binding"/>
    <property type="evidence" value="ECO:0007669"/>
    <property type="project" value="TreeGrafter"/>
</dbReference>
<dbReference type="GO" id="GO:0005829">
    <property type="term" value="C:cytosol"/>
    <property type="evidence" value="ECO:0007669"/>
    <property type="project" value="TreeGrafter"/>
</dbReference>
<dbReference type="SUPFAM" id="SSF109993">
    <property type="entry name" value="VPS9 domain"/>
    <property type="match status" value="1"/>
</dbReference>
<dbReference type="EMBL" id="CP058604">
    <property type="protein sequence ID" value="QLG70617.1"/>
    <property type="molecule type" value="Genomic_DNA"/>
</dbReference>
<feature type="compositionally biased region" description="Polar residues" evidence="1">
    <location>
        <begin position="469"/>
        <end position="479"/>
    </location>
</feature>
<reference evidence="3 4" key="1">
    <citation type="submission" date="2020-07" db="EMBL/GenBank/DDBJ databases">
        <title>The yeast mating-type switching endonuclease HO is a domesticated member of an unorthodox homing genetic element family.</title>
        <authorList>
            <person name="Coughlan A.Y."/>
            <person name="Lombardi L."/>
            <person name="Braun-Galleani S."/>
            <person name="Martos A.R."/>
            <person name="Galeote V."/>
            <person name="Bigey F."/>
            <person name="Dequin S."/>
            <person name="Byrne K.P."/>
            <person name="Wolfe K.H."/>
        </authorList>
    </citation>
    <scope>NUCLEOTIDE SEQUENCE [LARGE SCALE GENOMIC DNA]</scope>
    <source>
        <strain evidence="3 4">NRRL Y-6702</strain>
    </source>
</reference>